<organism evidence="1 2">
    <name type="scientific">Paraburkholderia caribensis MBA4</name>
    <dbReference type="NCBI Taxonomy" id="1323664"/>
    <lineage>
        <taxon>Bacteria</taxon>
        <taxon>Pseudomonadati</taxon>
        <taxon>Pseudomonadota</taxon>
        <taxon>Betaproteobacteria</taxon>
        <taxon>Burkholderiales</taxon>
        <taxon>Burkholderiaceae</taxon>
        <taxon>Paraburkholderia</taxon>
    </lineage>
</organism>
<sequence>MQITRRSRDFACTVKCPLLSASDDALAMRGFFINESIESRLQGTI</sequence>
<dbReference type="AlphaFoldDB" id="A0A0P0RFZ0"/>
<name>A0A0P0RFZ0_9BURK</name>
<evidence type="ECO:0000313" key="2">
    <source>
        <dbReference type="Proteomes" id="UP000019146"/>
    </source>
</evidence>
<reference evidence="1 2" key="1">
    <citation type="journal article" date="2014" name="Genome Announc.">
        <title>Draft Genome Sequence of the Haloacid-Degrading Burkholderia caribensis Strain MBA4.</title>
        <authorList>
            <person name="Pan Y."/>
            <person name="Kong K.F."/>
            <person name="Tsang J.S."/>
        </authorList>
    </citation>
    <scope>NUCLEOTIDE SEQUENCE [LARGE SCALE GENOMIC DNA]</scope>
    <source>
        <strain evidence="1 2">MBA4</strain>
    </source>
</reference>
<gene>
    <name evidence="1" type="ORF">K788_0009110</name>
</gene>
<proteinExistence type="predicted"/>
<accession>A0A0P0RFZ0</accession>
<dbReference type="EMBL" id="CP012747">
    <property type="protein sequence ID" value="ALL67383.1"/>
    <property type="molecule type" value="Genomic_DNA"/>
</dbReference>
<evidence type="ECO:0000313" key="1">
    <source>
        <dbReference type="EMBL" id="ALL67383.1"/>
    </source>
</evidence>
<dbReference type="Proteomes" id="UP000019146">
    <property type="component" value="Chromosome 2"/>
</dbReference>
<protein>
    <submittedName>
        <fullName evidence="1">Uncharacterized protein</fullName>
    </submittedName>
</protein>
<dbReference type="KEGG" id="bcai:K788_0009110"/>